<gene>
    <name evidence="2" type="primary">CAT1_2</name>
    <name evidence="2" type="ORF">HAX54_015628</name>
</gene>
<evidence type="ECO:0000313" key="3">
    <source>
        <dbReference type="Proteomes" id="UP000823775"/>
    </source>
</evidence>
<reference evidence="2 3" key="1">
    <citation type="journal article" date="2021" name="BMC Genomics">
        <title>Datura genome reveals duplications of psychoactive alkaloid biosynthetic genes and high mutation rate following tissue culture.</title>
        <authorList>
            <person name="Rajewski A."/>
            <person name="Carter-House D."/>
            <person name="Stajich J."/>
            <person name="Litt A."/>
        </authorList>
    </citation>
    <scope>NUCLEOTIDE SEQUENCE [LARGE SCALE GENOMIC DNA]</scope>
    <source>
        <strain evidence="2">AR-01</strain>
    </source>
</reference>
<dbReference type="Proteomes" id="UP000823775">
    <property type="component" value="Unassembled WGS sequence"/>
</dbReference>
<organism evidence="2 3">
    <name type="scientific">Datura stramonium</name>
    <name type="common">Jimsonweed</name>
    <name type="synonym">Common thornapple</name>
    <dbReference type="NCBI Taxonomy" id="4076"/>
    <lineage>
        <taxon>Eukaryota</taxon>
        <taxon>Viridiplantae</taxon>
        <taxon>Streptophyta</taxon>
        <taxon>Embryophyta</taxon>
        <taxon>Tracheophyta</taxon>
        <taxon>Spermatophyta</taxon>
        <taxon>Magnoliopsida</taxon>
        <taxon>eudicotyledons</taxon>
        <taxon>Gunneridae</taxon>
        <taxon>Pentapetalae</taxon>
        <taxon>asterids</taxon>
        <taxon>lamiids</taxon>
        <taxon>Solanales</taxon>
        <taxon>Solanaceae</taxon>
        <taxon>Solanoideae</taxon>
        <taxon>Datureae</taxon>
        <taxon>Datura</taxon>
    </lineage>
</organism>
<sequence length="117" mass="13543">MIKIFRTRIFSYSDTKRLRLRPNYLQHPANAPKFAHHYNHHEENFAVPPCVLTTRHDKGNVKVTVHLFVLHPGNHELLLSSWRSNCSKLKLCDAFRHVPGYDGPSDNSVDVKSLNDE</sequence>
<dbReference type="Pfam" id="PF00199">
    <property type="entry name" value="Catalase"/>
    <property type="match status" value="1"/>
</dbReference>
<keyword evidence="3" id="KW-1185">Reference proteome</keyword>
<protein>
    <submittedName>
        <fullName evidence="2">Catalase A</fullName>
    </submittedName>
</protein>
<proteinExistence type="predicted"/>
<dbReference type="SUPFAM" id="SSF56634">
    <property type="entry name" value="Heme-dependent catalase-like"/>
    <property type="match status" value="1"/>
</dbReference>
<name>A0ABS8RG59_DATST</name>
<feature type="domain" description="Catalase core" evidence="1">
    <location>
        <begin position="3"/>
        <end position="41"/>
    </location>
</feature>
<dbReference type="InterPro" id="IPR011614">
    <property type="entry name" value="Catalase_core"/>
</dbReference>
<evidence type="ECO:0000313" key="2">
    <source>
        <dbReference type="EMBL" id="MCD7445902.1"/>
    </source>
</evidence>
<comment type="caution">
    <text evidence="2">The sequence shown here is derived from an EMBL/GenBank/DDBJ whole genome shotgun (WGS) entry which is preliminary data.</text>
</comment>
<dbReference type="EMBL" id="JACEIK010000002">
    <property type="protein sequence ID" value="MCD7445902.1"/>
    <property type="molecule type" value="Genomic_DNA"/>
</dbReference>
<dbReference type="InterPro" id="IPR020835">
    <property type="entry name" value="Catalase_sf"/>
</dbReference>
<accession>A0ABS8RG59</accession>
<evidence type="ECO:0000259" key="1">
    <source>
        <dbReference type="Pfam" id="PF00199"/>
    </source>
</evidence>
<dbReference type="Gene3D" id="2.40.180.10">
    <property type="entry name" value="Catalase core domain"/>
    <property type="match status" value="1"/>
</dbReference>